<evidence type="ECO:0000313" key="2">
    <source>
        <dbReference type="EMBL" id="OAT86842.1"/>
    </source>
</evidence>
<dbReference type="InterPro" id="IPR013597">
    <property type="entry name" value="Mat_intron_G2"/>
</dbReference>
<dbReference type="Pfam" id="PF08388">
    <property type="entry name" value="GIIM"/>
    <property type="match status" value="1"/>
</dbReference>
<dbReference type="InterPro" id="IPR000477">
    <property type="entry name" value="RT_dom"/>
</dbReference>
<dbReference type="InterPro" id="IPR043502">
    <property type="entry name" value="DNA/RNA_pol_sf"/>
</dbReference>
<comment type="caution">
    <text evidence="2">The sequence shown here is derived from an EMBL/GenBank/DDBJ whole genome shotgun (WGS) entry which is preliminary data.</text>
</comment>
<dbReference type="Proteomes" id="UP000078532">
    <property type="component" value="Unassembled WGS sequence"/>
</dbReference>
<dbReference type="Pfam" id="PF00078">
    <property type="entry name" value="RVT_1"/>
    <property type="match status" value="1"/>
</dbReference>
<dbReference type="SUPFAM" id="SSF56672">
    <property type="entry name" value="DNA/RNA polymerases"/>
    <property type="match status" value="1"/>
</dbReference>
<dbReference type="EMBL" id="LYVF01000007">
    <property type="protein sequence ID" value="OAT86842.1"/>
    <property type="molecule type" value="Genomic_DNA"/>
</dbReference>
<feature type="domain" description="Reverse transcriptase" evidence="1">
    <location>
        <begin position="80"/>
        <end position="316"/>
    </location>
</feature>
<proteinExistence type="predicted"/>
<dbReference type="InterPro" id="IPR051083">
    <property type="entry name" value="GrpII_Intron_Splice-Mob/Def"/>
</dbReference>
<sequence length="425" mass="48687">MPRLTQGFEKVRNFQRKLYVKAKQEKNFKFYSLFDKIYRKDVLQYAWRQCRANKGAPGVDGQTFKTIEDAIGVETFLAEIAAELSNGTYRPQPVRRVYIPKPDGRQRPLGIPVIKDRVVQMACLIIIQPVFEADFQDCSYGFRPKRSAHQAINAIISHVKQGFTAVYDADLSQCFDNISHQLIMDTLSERIVDGKILRLIKGWLTAPIVETGGPRQGKKNRVGTPQGGVISPLLANIVLNKLDTAWYRPDGPRAKYNARLVRYADDFVVLARYIGQPIRDEIENIISSLGLQLNGKKTRILNLSASDTLNFLGYNIKLGSGKRTYLKPGDKAISRLRQRIREIISRKRLYHGIDGIINDINPVLRGWKQYFHLSNVNRIYWNLDFYITARFYRVGRKTSQRLSKIFKPGVFATLKRKGLYSLALD</sequence>
<dbReference type="CDD" id="cd01651">
    <property type="entry name" value="RT_G2_intron"/>
    <property type="match status" value="1"/>
</dbReference>
<dbReference type="GO" id="GO:0003964">
    <property type="term" value="F:RNA-directed DNA polymerase activity"/>
    <property type="evidence" value="ECO:0007669"/>
    <property type="project" value="UniProtKB-KW"/>
</dbReference>
<dbReference type="STRING" id="1838280.A6M21_16485"/>
<organism evidence="2 3">
    <name type="scientific">Desulfotomaculum copahuensis</name>
    <dbReference type="NCBI Taxonomy" id="1838280"/>
    <lineage>
        <taxon>Bacteria</taxon>
        <taxon>Bacillati</taxon>
        <taxon>Bacillota</taxon>
        <taxon>Clostridia</taxon>
        <taxon>Eubacteriales</taxon>
        <taxon>Desulfotomaculaceae</taxon>
        <taxon>Desulfotomaculum</taxon>
    </lineage>
</organism>
<keyword evidence="3" id="KW-1185">Reference proteome</keyword>
<evidence type="ECO:0000313" key="3">
    <source>
        <dbReference type="Proteomes" id="UP000078532"/>
    </source>
</evidence>
<dbReference type="AlphaFoldDB" id="A0A1B7LK48"/>
<reference evidence="2 3" key="1">
    <citation type="submission" date="2016-04" db="EMBL/GenBank/DDBJ databases">
        <authorList>
            <person name="Evans L.H."/>
            <person name="Alamgir A."/>
            <person name="Owens N."/>
            <person name="Weber N.D."/>
            <person name="Virtaneva K."/>
            <person name="Barbian K."/>
            <person name="Babar A."/>
            <person name="Rosenke K."/>
        </authorList>
    </citation>
    <scope>NUCLEOTIDE SEQUENCE [LARGE SCALE GENOMIC DNA]</scope>
    <source>
        <strain evidence="2 3">LMa1</strain>
    </source>
</reference>
<gene>
    <name evidence="2" type="ORF">A6M21_16485</name>
</gene>
<keyword evidence="2" id="KW-0695">RNA-directed DNA polymerase</keyword>
<accession>A0A1B7LK48</accession>
<dbReference type="InterPro" id="IPR030931">
    <property type="entry name" value="Group_II_RT_mat"/>
</dbReference>
<dbReference type="NCBIfam" id="TIGR04416">
    <property type="entry name" value="group_II_RT_mat"/>
    <property type="match status" value="1"/>
</dbReference>
<keyword evidence="2" id="KW-0808">Transferase</keyword>
<protein>
    <submittedName>
        <fullName evidence="2">Group II intron reverse transcriptase/maturase</fullName>
    </submittedName>
</protein>
<dbReference type="PANTHER" id="PTHR34047:SF8">
    <property type="entry name" value="PROTEIN YKFC"/>
    <property type="match status" value="1"/>
</dbReference>
<evidence type="ECO:0000259" key="1">
    <source>
        <dbReference type="PROSITE" id="PS50878"/>
    </source>
</evidence>
<dbReference type="OrthoDB" id="9793236at2"/>
<keyword evidence="2" id="KW-0548">Nucleotidyltransferase</keyword>
<dbReference type="PROSITE" id="PS50878">
    <property type="entry name" value="RT_POL"/>
    <property type="match status" value="1"/>
</dbReference>
<dbReference type="PANTHER" id="PTHR34047">
    <property type="entry name" value="NUCLEAR INTRON MATURASE 1, MITOCHONDRIAL-RELATED"/>
    <property type="match status" value="1"/>
</dbReference>
<name>A0A1B7LK48_9FIRM</name>
<dbReference type="RefSeq" id="WP_066665984.1">
    <property type="nucleotide sequence ID" value="NZ_LYVF01000007.1"/>
</dbReference>